<dbReference type="SUPFAM" id="SSF88659">
    <property type="entry name" value="Sigma3 and sigma4 domains of RNA polymerase sigma factors"/>
    <property type="match status" value="1"/>
</dbReference>
<evidence type="ECO:0000256" key="2">
    <source>
        <dbReference type="ARBA" id="ARBA00023015"/>
    </source>
</evidence>
<dbReference type="AlphaFoldDB" id="A0A5B8VNW8"/>
<organism evidence="7 8">
    <name type="scientific">Arachidicoccus ginsenosidivorans</name>
    <dbReference type="NCBI Taxonomy" id="496057"/>
    <lineage>
        <taxon>Bacteria</taxon>
        <taxon>Pseudomonadati</taxon>
        <taxon>Bacteroidota</taxon>
        <taxon>Chitinophagia</taxon>
        <taxon>Chitinophagales</taxon>
        <taxon>Chitinophagaceae</taxon>
        <taxon>Arachidicoccus</taxon>
    </lineage>
</organism>
<accession>A0A5B8VNW8</accession>
<dbReference type="InterPro" id="IPR039425">
    <property type="entry name" value="RNA_pol_sigma-70-like"/>
</dbReference>
<dbReference type="OrthoDB" id="9780326at2"/>
<feature type="domain" description="RNA polymerase sigma factor 70 region 4 type 2" evidence="6">
    <location>
        <begin position="113"/>
        <end position="160"/>
    </location>
</feature>
<dbReference type="InterPro" id="IPR007627">
    <property type="entry name" value="RNA_pol_sigma70_r2"/>
</dbReference>
<proteinExistence type="inferred from homology"/>
<dbReference type="InterPro" id="IPR014284">
    <property type="entry name" value="RNA_pol_sigma-70_dom"/>
</dbReference>
<dbReference type="PANTHER" id="PTHR43133:SF45">
    <property type="entry name" value="RNA POLYMERASE ECF-TYPE SIGMA FACTOR"/>
    <property type="match status" value="1"/>
</dbReference>
<dbReference type="GO" id="GO:0006352">
    <property type="term" value="P:DNA-templated transcription initiation"/>
    <property type="evidence" value="ECO:0007669"/>
    <property type="project" value="InterPro"/>
</dbReference>
<dbReference type="Pfam" id="PF08281">
    <property type="entry name" value="Sigma70_r4_2"/>
    <property type="match status" value="1"/>
</dbReference>
<keyword evidence="4" id="KW-0804">Transcription</keyword>
<dbReference type="SUPFAM" id="SSF88946">
    <property type="entry name" value="Sigma2 domain of RNA polymerase sigma factors"/>
    <property type="match status" value="1"/>
</dbReference>
<reference evidence="7 8" key="1">
    <citation type="journal article" date="2017" name="Int. J. Syst. Evol. Microbiol.">
        <title>Arachidicoccus ginsenosidivorans sp. nov., with ginsenoside-converting activity isolated from ginseng cultivating soil.</title>
        <authorList>
            <person name="Siddiqi M.Z."/>
            <person name="Aslam Z."/>
            <person name="Im W.T."/>
        </authorList>
    </citation>
    <scope>NUCLEOTIDE SEQUENCE [LARGE SCALE GENOMIC DNA]</scope>
    <source>
        <strain evidence="7 8">Gsoil 809</strain>
    </source>
</reference>
<keyword evidence="2" id="KW-0805">Transcription regulation</keyword>
<dbReference type="Proteomes" id="UP000321291">
    <property type="component" value="Chromosome"/>
</dbReference>
<evidence type="ECO:0000313" key="7">
    <source>
        <dbReference type="EMBL" id="QEC73230.1"/>
    </source>
</evidence>
<evidence type="ECO:0000259" key="5">
    <source>
        <dbReference type="Pfam" id="PF04542"/>
    </source>
</evidence>
<dbReference type="KEGG" id="agi:FSB73_17665"/>
<dbReference type="RefSeq" id="WP_146785217.1">
    <property type="nucleotide sequence ID" value="NZ_CP042434.1"/>
</dbReference>
<dbReference type="GO" id="GO:0003677">
    <property type="term" value="F:DNA binding"/>
    <property type="evidence" value="ECO:0007669"/>
    <property type="project" value="InterPro"/>
</dbReference>
<keyword evidence="8" id="KW-1185">Reference proteome</keyword>
<dbReference type="InterPro" id="IPR013325">
    <property type="entry name" value="RNA_pol_sigma_r2"/>
</dbReference>
<gene>
    <name evidence="7" type="ORF">FSB73_17665</name>
</gene>
<name>A0A5B8VNW8_9BACT</name>
<dbReference type="NCBIfam" id="TIGR02937">
    <property type="entry name" value="sigma70-ECF"/>
    <property type="match status" value="1"/>
</dbReference>
<dbReference type="PANTHER" id="PTHR43133">
    <property type="entry name" value="RNA POLYMERASE ECF-TYPE SIGMA FACTO"/>
    <property type="match status" value="1"/>
</dbReference>
<evidence type="ECO:0000313" key="8">
    <source>
        <dbReference type="Proteomes" id="UP000321291"/>
    </source>
</evidence>
<evidence type="ECO:0000256" key="1">
    <source>
        <dbReference type="ARBA" id="ARBA00010641"/>
    </source>
</evidence>
<sequence length="172" mass="19958">MDKQSAIYTAFLKELETHKGIIYKISYSFCKTKADCQDLTQEIIIKLWQSFGTYRSFSKTSTWIYRVSLNTAISFYRKEKTRNRIITTTHDSLLQLAEAAPAANRETDEKIAYLHQFLLALKEMDRALMILYLEGKALKEIAEIMGISPTNVSTKINRIKVVLKERFSKLNF</sequence>
<protein>
    <submittedName>
        <fullName evidence="7">RNA polymerase sigma factor</fullName>
    </submittedName>
</protein>
<dbReference type="EMBL" id="CP042434">
    <property type="protein sequence ID" value="QEC73230.1"/>
    <property type="molecule type" value="Genomic_DNA"/>
</dbReference>
<evidence type="ECO:0000256" key="3">
    <source>
        <dbReference type="ARBA" id="ARBA00023082"/>
    </source>
</evidence>
<dbReference type="InterPro" id="IPR013249">
    <property type="entry name" value="RNA_pol_sigma70_r4_t2"/>
</dbReference>
<dbReference type="GO" id="GO:0016987">
    <property type="term" value="F:sigma factor activity"/>
    <property type="evidence" value="ECO:0007669"/>
    <property type="project" value="UniProtKB-KW"/>
</dbReference>
<dbReference type="Gene3D" id="1.10.10.10">
    <property type="entry name" value="Winged helix-like DNA-binding domain superfamily/Winged helix DNA-binding domain"/>
    <property type="match status" value="1"/>
</dbReference>
<dbReference type="Gene3D" id="1.10.1740.10">
    <property type="match status" value="1"/>
</dbReference>
<dbReference type="Pfam" id="PF04542">
    <property type="entry name" value="Sigma70_r2"/>
    <property type="match status" value="1"/>
</dbReference>
<comment type="similarity">
    <text evidence="1">Belongs to the sigma-70 factor family. ECF subfamily.</text>
</comment>
<keyword evidence="3" id="KW-0731">Sigma factor</keyword>
<dbReference type="InterPro" id="IPR036388">
    <property type="entry name" value="WH-like_DNA-bd_sf"/>
</dbReference>
<feature type="domain" description="RNA polymerase sigma-70 region 2" evidence="5">
    <location>
        <begin position="16"/>
        <end position="80"/>
    </location>
</feature>
<dbReference type="InterPro" id="IPR013324">
    <property type="entry name" value="RNA_pol_sigma_r3/r4-like"/>
</dbReference>
<evidence type="ECO:0000256" key="4">
    <source>
        <dbReference type="ARBA" id="ARBA00023163"/>
    </source>
</evidence>
<evidence type="ECO:0000259" key="6">
    <source>
        <dbReference type="Pfam" id="PF08281"/>
    </source>
</evidence>